<reference evidence="2" key="1">
    <citation type="submission" date="2016-10" db="EMBL/GenBank/DDBJ databases">
        <title>Sequence of Gallionella enrichment culture.</title>
        <authorList>
            <person name="Poehlein A."/>
            <person name="Muehling M."/>
            <person name="Daniel R."/>
        </authorList>
    </citation>
    <scope>NUCLEOTIDE SEQUENCE</scope>
</reference>
<organism evidence="2">
    <name type="scientific">mine drainage metagenome</name>
    <dbReference type="NCBI Taxonomy" id="410659"/>
    <lineage>
        <taxon>unclassified sequences</taxon>
        <taxon>metagenomes</taxon>
        <taxon>ecological metagenomes</taxon>
    </lineage>
</organism>
<feature type="compositionally biased region" description="Basic and acidic residues" evidence="1">
    <location>
        <begin position="264"/>
        <end position="273"/>
    </location>
</feature>
<comment type="caution">
    <text evidence="2">The sequence shown here is derived from an EMBL/GenBank/DDBJ whole genome shotgun (WGS) entry which is preliminary data.</text>
</comment>
<feature type="compositionally biased region" description="Basic and acidic residues" evidence="1">
    <location>
        <begin position="202"/>
        <end position="216"/>
    </location>
</feature>
<evidence type="ECO:0000256" key="1">
    <source>
        <dbReference type="SAM" id="MobiDB-lite"/>
    </source>
</evidence>
<feature type="region of interest" description="Disordered" evidence="1">
    <location>
        <begin position="251"/>
        <end position="325"/>
    </location>
</feature>
<gene>
    <name evidence="2" type="ORF">GALL_472650</name>
</gene>
<sequence>MAFGEFFAQAIGGLLEGEAPVIQHVEIVGGAYRARDVVEVGVLVGVQPDHFAKRQQQAEREDGEGSRLPAAVVFLEPIHSPGECGACEHRHRRNDKDEMTNAVVKGGPFHDRHRNRQHRGQRQHQKNGLAAARHIGARQRKQCGYEGGDRQAEQYFGKLQGEQGGKIRPRHVRHRHQRAVEHFLPRFFEEVREIGRGLERIAGLDDRPRPDQSHDEVAEDQAGQQHIADVQEPPDGFTRALRADLLEQHRHKADHRINQGQPAEDTRTDREAGAEADDQDRPRRGRRIFLGQTDQAKHQDHHRHGERRILGIHEHVPVEGRAKRQ</sequence>
<evidence type="ECO:0000313" key="2">
    <source>
        <dbReference type="EMBL" id="OIQ71121.1"/>
    </source>
</evidence>
<name>A0A1J5PHP1_9ZZZZ</name>
<feature type="compositionally biased region" description="Basic residues" evidence="1">
    <location>
        <begin position="111"/>
        <end position="125"/>
    </location>
</feature>
<feature type="region of interest" description="Disordered" evidence="1">
    <location>
        <begin position="202"/>
        <end position="234"/>
    </location>
</feature>
<proteinExistence type="predicted"/>
<feature type="region of interest" description="Disordered" evidence="1">
    <location>
        <begin position="103"/>
        <end position="130"/>
    </location>
</feature>
<feature type="compositionally biased region" description="Basic and acidic residues" evidence="1">
    <location>
        <begin position="307"/>
        <end position="325"/>
    </location>
</feature>
<protein>
    <submittedName>
        <fullName evidence="2">Uncharacterized protein</fullName>
    </submittedName>
</protein>
<dbReference type="EMBL" id="MLJW01003872">
    <property type="protein sequence ID" value="OIQ71121.1"/>
    <property type="molecule type" value="Genomic_DNA"/>
</dbReference>
<accession>A0A1J5PHP1</accession>
<dbReference type="AlphaFoldDB" id="A0A1J5PHP1"/>